<dbReference type="Proteomes" id="UP000682877">
    <property type="component" value="Chromosome 1"/>
</dbReference>
<reference evidence="1" key="1">
    <citation type="submission" date="2021-01" db="EMBL/GenBank/DDBJ databases">
        <authorList>
            <person name="Bezrukov I."/>
        </authorList>
    </citation>
    <scope>NUCLEOTIDE SEQUENCE</scope>
</reference>
<dbReference type="EMBL" id="LR999451">
    <property type="protein sequence ID" value="CAE5959396.1"/>
    <property type="molecule type" value="Genomic_DNA"/>
</dbReference>
<organism evidence="1 2">
    <name type="scientific">Arabidopsis arenosa</name>
    <name type="common">Sand rock-cress</name>
    <name type="synonym">Cardaminopsis arenosa</name>
    <dbReference type="NCBI Taxonomy" id="38785"/>
    <lineage>
        <taxon>Eukaryota</taxon>
        <taxon>Viridiplantae</taxon>
        <taxon>Streptophyta</taxon>
        <taxon>Embryophyta</taxon>
        <taxon>Tracheophyta</taxon>
        <taxon>Spermatophyta</taxon>
        <taxon>Magnoliopsida</taxon>
        <taxon>eudicotyledons</taxon>
        <taxon>Gunneridae</taxon>
        <taxon>Pentapetalae</taxon>
        <taxon>rosids</taxon>
        <taxon>malvids</taxon>
        <taxon>Brassicales</taxon>
        <taxon>Brassicaceae</taxon>
        <taxon>Camelineae</taxon>
        <taxon>Arabidopsis</taxon>
    </lineage>
</organism>
<dbReference type="AlphaFoldDB" id="A0A8S1ZKW8"/>
<keyword evidence="2" id="KW-1185">Reference proteome</keyword>
<evidence type="ECO:0000313" key="2">
    <source>
        <dbReference type="Proteomes" id="UP000682877"/>
    </source>
</evidence>
<evidence type="ECO:0000313" key="1">
    <source>
        <dbReference type="EMBL" id="CAE5959396.1"/>
    </source>
</evidence>
<protein>
    <submittedName>
        <fullName evidence="1">Uncharacterized protein</fullName>
    </submittedName>
</protein>
<proteinExistence type="predicted"/>
<name>A0A8S1ZKW8_ARAAE</name>
<gene>
    <name evidence="1" type="ORF">AARE701A_LOCUS2923</name>
</gene>
<sequence>MKERTHRRQMAEVLEEDLALFMSNGTITSCQKLHLNDISEALKIKVLKICCCNWFPTTNDSYGSKGCARIVYMVMNKLKFDFGRLVFDHIFQMVMNLVAMRLVIVVLQAERHCYQVDSNHQNANWLSLIERTIKNMVSAAGHCGRLCLVFRGTNVKIISGYWYVVVFDSGSARCAQNSSLSELGSCIRSHQTPELLTWKQEADGGEPDLMTGAKMILHDWQRGCIPFFVPPPEVDDVVAESEATVPGIDEEAIAVS</sequence>
<dbReference type="PROSITE" id="PS51257">
    <property type="entry name" value="PROKAR_LIPOPROTEIN"/>
    <property type="match status" value="1"/>
</dbReference>
<accession>A0A8S1ZKW8</accession>